<name>A0A4Q2KRE0_9SPHN</name>
<dbReference type="EMBL" id="SDPV01000001">
    <property type="protein sequence ID" value="RXZ66222.1"/>
    <property type="molecule type" value="Genomic_DNA"/>
</dbReference>
<dbReference type="RefSeq" id="WP_129523696.1">
    <property type="nucleotide sequence ID" value="NZ_SDPV01000001.1"/>
</dbReference>
<dbReference type="OrthoDB" id="7508926at2"/>
<keyword evidence="2" id="KW-1185">Reference proteome</keyword>
<organism evidence="1 2">
    <name type="scientific">Pelagerythrobacter rhizovicinus</name>
    <dbReference type="NCBI Taxonomy" id="2268576"/>
    <lineage>
        <taxon>Bacteria</taxon>
        <taxon>Pseudomonadati</taxon>
        <taxon>Pseudomonadota</taxon>
        <taxon>Alphaproteobacteria</taxon>
        <taxon>Sphingomonadales</taxon>
        <taxon>Erythrobacteraceae</taxon>
        <taxon>Pelagerythrobacter</taxon>
    </lineage>
</organism>
<evidence type="ECO:0000313" key="1">
    <source>
        <dbReference type="EMBL" id="RXZ66222.1"/>
    </source>
</evidence>
<protein>
    <submittedName>
        <fullName evidence="1">Uncharacterized protein</fullName>
    </submittedName>
</protein>
<sequence length="60" mass="6842">MTKYRFITPHRKGKWYPDLKQAQFFANSIGAGFLERMTGRFVAYPGTSLEALESPDQSAK</sequence>
<proteinExistence type="predicted"/>
<evidence type="ECO:0000313" key="2">
    <source>
        <dbReference type="Proteomes" id="UP000293623"/>
    </source>
</evidence>
<comment type="caution">
    <text evidence="1">The sequence shown here is derived from an EMBL/GenBank/DDBJ whole genome shotgun (WGS) entry which is preliminary data.</text>
</comment>
<reference evidence="1 2" key="1">
    <citation type="submission" date="2019-01" db="EMBL/GenBank/DDBJ databases">
        <title>Altererythrobacter rhizovicinus sp. nov., isolated from the rhizosphere soil of Haloxylon ammodendron.</title>
        <authorList>
            <person name="Li H.-P."/>
            <person name="Gou J.-Y."/>
            <person name="Yao D."/>
            <person name="Han Q.-Q."/>
            <person name="Shao K.-Z."/>
            <person name="Zhao Q."/>
            <person name="Zhang J.-L."/>
        </authorList>
    </citation>
    <scope>NUCLEOTIDE SEQUENCE [LARGE SCALE GENOMIC DNA]</scope>
    <source>
        <strain evidence="1 2">AY-3R</strain>
    </source>
</reference>
<dbReference type="Proteomes" id="UP000293623">
    <property type="component" value="Unassembled WGS sequence"/>
</dbReference>
<accession>A0A4Q2KRE0</accession>
<gene>
    <name evidence="1" type="ORF">ETX26_05795</name>
</gene>
<dbReference type="AlphaFoldDB" id="A0A4Q2KRE0"/>